<dbReference type="InterPro" id="IPR014777">
    <property type="entry name" value="4pyrrole_Mease_sub1"/>
</dbReference>
<dbReference type="GO" id="GO:0008276">
    <property type="term" value="F:protein methyltransferase activity"/>
    <property type="evidence" value="ECO:0007669"/>
    <property type="project" value="InterPro"/>
</dbReference>
<protein>
    <submittedName>
        <fullName evidence="7">Cobalt-precorrin-7 (C(5))-methyltransferase</fullName>
    </submittedName>
</protein>
<dbReference type="NCBIfam" id="TIGR02467">
    <property type="entry name" value="CbiE"/>
    <property type="match status" value="1"/>
</dbReference>
<dbReference type="PANTHER" id="PTHR43467:SF2">
    <property type="entry name" value="COBALT-PRECORRIN-2 C(20)-METHYLTRANSFERASE"/>
    <property type="match status" value="1"/>
</dbReference>
<accession>A0AAT9GN75</accession>
<reference evidence="7" key="1">
    <citation type="submission" date="2024-03" db="EMBL/GenBank/DDBJ databases">
        <title>Complete genome sequence of Sulfurisphaera javensis strain KD-1.</title>
        <authorList>
            <person name="Sakai H."/>
            <person name="Nur N."/>
            <person name="Suwanto A."/>
            <person name="Kurosawa N."/>
        </authorList>
    </citation>
    <scope>NUCLEOTIDE SEQUENCE</scope>
    <source>
        <strain evidence="7">KD-1</strain>
    </source>
</reference>
<dbReference type="InterPro" id="IPR014776">
    <property type="entry name" value="4pyrrole_Mease_sub2"/>
</dbReference>
<dbReference type="CDD" id="cd11644">
    <property type="entry name" value="Precorrin-6Y-MT"/>
    <property type="match status" value="1"/>
</dbReference>
<sequence length="220" mass="25018">MLYIIGVGPGDPDLITVKGLEIIKKCDIISGWGSVIERFSTYLEGKKVIKLNYREESKQLEEIMRLAKETNVAFLNHGDPSVSDFQLIEKIKKLAEKEGVNLVLIPGVSSIIRALHIIDKDLSQVVFITFHVRGPIDYDEIKRFLLAGRGILVNPEPYPDGVKKIALKLKEINYNCKITVMEKLTYPDEKVYNLFPEDIILKDMKFSDLTIVYIPQCSFS</sequence>
<dbReference type="Gene3D" id="3.40.1010.10">
    <property type="entry name" value="Cobalt-precorrin-4 Transmethylase, Domain 1"/>
    <property type="match status" value="1"/>
</dbReference>
<dbReference type="Pfam" id="PF00590">
    <property type="entry name" value="TP_methylase"/>
    <property type="match status" value="1"/>
</dbReference>
<dbReference type="RefSeq" id="WP_369610513.1">
    <property type="nucleotide sequence ID" value="NZ_AP031322.1"/>
</dbReference>
<evidence type="ECO:0000256" key="4">
    <source>
        <dbReference type="ARBA" id="ARBA00022679"/>
    </source>
</evidence>
<dbReference type="EMBL" id="AP031322">
    <property type="protein sequence ID" value="BFH72277.1"/>
    <property type="molecule type" value="Genomic_DNA"/>
</dbReference>
<dbReference type="InterPro" id="IPR035996">
    <property type="entry name" value="4pyrrol_Methylase_sf"/>
</dbReference>
<dbReference type="InterPro" id="IPR000878">
    <property type="entry name" value="4pyrrol_Mease"/>
</dbReference>
<evidence type="ECO:0000256" key="5">
    <source>
        <dbReference type="ARBA" id="ARBA00022691"/>
    </source>
</evidence>
<evidence type="ECO:0000256" key="1">
    <source>
        <dbReference type="ARBA" id="ARBA00004953"/>
    </source>
</evidence>
<dbReference type="NCBIfam" id="NF004455">
    <property type="entry name" value="PRK05787.1-3"/>
    <property type="match status" value="1"/>
</dbReference>
<feature type="domain" description="Tetrapyrrole methylase" evidence="6">
    <location>
        <begin position="1"/>
        <end position="192"/>
    </location>
</feature>
<dbReference type="GO" id="GO:0009236">
    <property type="term" value="P:cobalamin biosynthetic process"/>
    <property type="evidence" value="ECO:0007669"/>
    <property type="project" value="UniProtKB-KW"/>
</dbReference>
<evidence type="ECO:0000256" key="2">
    <source>
        <dbReference type="ARBA" id="ARBA00022573"/>
    </source>
</evidence>
<keyword evidence="5" id="KW-0949">S-adenosyl-L-methionine</keyword>
<evidence type="ECO:0000259" key="6">
    <source>
        <dbReference type="Pfam" id="PF00590"/>
    </source>
</evidence>
<dbReference type="KEGG" id="sjv:SJAV_02210"/>
<dbReference type="SUPFAM" id="SSF53790">
    <property type="entry name" value="Tetrapyrrole methylase"/>
    <property type="match status" value="1"/>
</dbReference>
<comment type="pathway">
    <text evidence="1">Cofactor biosynthesis; adenosylcobalamin biosynthesis.</text>
</comment>
<name>A0AAT9GN75_9CREN</name>
<keyword evidence="4" id="KW-0808">Transferase</keyword>
<dbReference type="InterPro" id="IPR012818">
    <property type="entry name" value="CbiE"/>
</dbReference>
<evidence type="ECO:0000313" key="7">
    <source>
        <dbReference type="EMBL" id="BFH72277.1"/>
    </source>
</evidence>
<evidence type="ECO:0000256" key="3">
    <source>
        <dbReference type="ARBA" id="ARBA00022603"/>
    </source>
</evidence>
<dbReference type="GeneID" id="92353151"/>
<gene>
    <name evidence="7" type="ORF">SJAV_02210</name>
</gene>
<dbReference type="Gene3D" id="3.30.950.10">
    <property type="entry name" value="Methyltransferase, Cobalt-precorrin-4 Transmethylase, Domain 2"/>
    <property type="match status" value="1"/>
</dbReference>
<dbReference type="PANTHER" id="PTHR43467">
    <property type="entry name" value="COBALT-PRECORRIN-2 C(20)-METHYLTRANSFERASE"/>
    <property type="match status" value="1"/>
</dbReference>
<keyword evidence="3" id="KW-0489">Methyltransferase</keyword>
<proteinExistence type="predicted"/>
<keyword evidence="2" id="KW-0169">Cobalamin biosynthesis</keyword>
<dbReference type="GO" id="GO:0032259">
    <property type="term" value="P:methylation"/>
    <property type="evidence" value="ECO:0007669"/>
    <property type="project" value="UniProtKB-KW"/>
</dbReference>
<organism evidence="7">
    <name type="scientific">Sulfurisphaera javensis</name>
    <dbReference type="NCBI Taxonomy" id="2049879"/>
    <lineage>
        <taxon>Archaea</taxon>
        <taxon>Thermoproteota</taxon>
        <taxon>Thermoprotei</taxon>
        <taxon>Sulfolobales</taxon>
        <taxon>Sulfolobaceae</taxon>
        <taxon>Sulfurisphaera</taxon>
    </lineage>
</organism>
<dbReference type="AlphaFoldDB" id="A0AAT9GN75"/>